<protein>
    <submittedName>
        <fullName evidence="1">Uncharacterized protein</fullName>
    </submittedName>
</protein>
<dbReference type="AlphaFoldDB" id="A0A086XQC7"/>
<name>A0A086XQC7_9RHOB</name>
<organism evidence="1 2">
    <name type="scientific">Paenirhodobacter enshiensis</name>
    <dbReference type="NCBI Taxonomy" id="1105367"/>
    <lineage>
        <taxon>Bacteria</taxon>
        <taxon>Pseudomonadati</taxon>
        <taxon>Pseudomonadota</taxon>
        <taxon>Alphaproteobacteria</taxon>
        <taxon>Rhodobacterales</taxon>
        <taxon>Rhodobacter group</taxon>
        <taxon>Paenirhodobacter</taxon>
    </lineage>
</organism>
<keyword evidence="2" id="KW-1185">Reference proteome</keyword>
<dbReference type="EMBL" id="JFZB01000062">
    <property type="protein sequence ID" value="KFI24227.1"/>
    <property type="molecule type" value="Genomic_DNA"/>
</dbReference>
<evidence type="ECO:0000313" key="2">
    <source>
        <dbReference type="Proteomes" id="UP000028824"/>
    </source>
</evidence>
<gene>
    <name evidence="1" type="ORF">CG50_13405</name>
</gene>
<accession>A0A086XQC7</accession>
<reference evidence="1 2" key="1">
    <citation type="submission" date="2014-03" db="EMBL/GenBank/DDBJ databases">
        <title>Genome of Paenirhodobacter enshiensis DW2-9.</title>
        <authorList>
            <person name="Wang D."/>
            <person name="Wang G."/>
        </authorList>
    </citation>
    <scope>NUCLEOTIDE SEQUENCE [LARGE SCALE GENOMIC DNA]</scope>
    <source>
        <strain evidence="1 2">DW2-9</strain>
    </source>
</reference>
<comment type="caution">
    <text evidence="1">The sequence shown here is derived from an EMBL/GenBank/DDBJ whole genome shotgun (WGS) entry which is preliminary data.</text>
</comment>
<dbReference type="Proteomes" id="UP000028824">
    <property type="component" value="Unassembled WGS sequence"/>
</dbReference>
<evidence type="ECO:0000313" key="1">
    <source>
        <dbReference type="EMBL" id="KFI24227.1"/>
    </source>
</evidence>
<sequence length="123" mass="12936">MSFVLSSLIALAGCAGSTGLTDPSLKDELLPAAPAAATGQCVAQIWDGRDGVVRAKWLRIVCPEARTPAFDLDLRRALAARGHGEDLPAAIADYQSAHGLPSDLLAYRTAQQLGLVPWIDEGI</sequence>
<proteinExistence type="predicted"/>